<dbReference type="RefSeq" id="WP_380920828.1">
    <property type="nucleotide sequence ID" value="NZ_JBHUPE010000004.1"/>
</dbReference>
<dbReference type="EMBL" id="JBHUPE010000004">
    <property type="protein sequence ID" value="MFD2904664.1"/>
    <property type="molecule type" value="Genomic_DNA"/>
</dbReference>
<reference evidence="3" key="1">
    <citation type="journal article" date="2019" name="Int. J. Syst. Evol. Microbiol.">
        <title>The Global Catalogue of Microorganisms (GCM) 10K type strain sequencing project: providing services to taxonomists for standard genome sequencing and annotation.</title>
        <authorList>
            <consortium name="The Broad Institute Genomics Platform"/>
            <consortium name="The Broad Institute Genome Sequencing Center for Infectious Disease"/>
            <person name="Wu L."/>
            <person name="Ma J."/>
        </authorList>
    </citation>
    <scope>NUCLEOTIDE SEQUENCE [LARGE SCALE GENOMIC DNA]</scope>
    <source>
        <strain evidence="3">KCTC 22209</strain>
    </source>
</reference>
<keyword evidence="3" id="KW-1185">Reference proteome</keyword>
<keyword evidence="1" id="KW-0812">Transmembrane</keyword>
<keyword evidence="1" id="KW-0472">Membrane</keyword>
<name>A0ABW5YW02_9SPHI</name>
<organism evidence="2 3">
    <name type="scientific">Sphingobacterium anhuiense</name>
    <dbReference type="NCBI Taxonomy" id="493780"/>
    <lineage>
        <taxon>Bacteria</taxon>
        <taxon>Pseudomonadati</taxon>
        <taxon>Bacteroidota</taxon>
        <taxon>Sphingobacteriia</taxon>
        <taxon>Sphingobacteriales</taxon>
        <taxon>Sphingobacteriaceae</taxon>
        <taxon>Sphingobacterium</taxon>
    </lineage>
</organism>
<proteinExistence type="predicted"/>
<evidence type="ECO:0000313" key="3">
    <source>
        <dbReference type="Proteomes" id="UP001597509"/>
    </source>
</evidence>
<gene>
    <name evidence="2" type="ORF">ACFS6I_12050</name>
</gene>
<evidence type="ECO:0000313" key="2">
    <source>
        <dbReference type="EMBL" id="MFD2904664.1"/>
    </source>
</evidence>
<comment type="caution">
    <text evidence="2">The sequence shown here is derived from an EMBL/GenBank/DDBJ whole genome shotgun (WGS) entry which is preliminary data.</text>
</comment>
<feature type="transmembrane region" description="Helical" evidence="1">
    <location>
        <begin position="76"/>
        <end position="95"/>
    </location>
</feature>
<evidence type="ECO:0000256" key="1">
    <source>
        <dbReference type="SAM" id="Phobius"/>
    </source>
</evidence>
<keyword evidence="1" id="KW-1133">Transmembrane helix</keyword>
<feature type="transmembrane region" description="Helical" evidence="1">
    <location>
        <begin position="107"/>
        <end position="126"/>
    </location>
</feature>
<sequence>MRIEFEIPDEKVTDLNPNGRNELTRHCKQWTEDIIDEATRIEASRNDGTSTEITAAIINEATTYSKRFPSKKKKNWWIKIIQITAFISSLITGSLLDVDKFKETSHVIWFVLTLFIAVATAVYLTFNSEHNG</sequence>
<accession>A0ABW5YW02</accession>
<protein>
    <submittedName>
        <fullName evidence="2">Uncharacterized protein</fullName>
    </submittedName>
</protein>
<dbReference type="Proteomes" id="UP001597509">
    <property type="component" value="Unassembled WGS sequence"/>
</dbReference>